<keyword evidence="1" id="KW-1133">Transmembrane helix</keyword>
<organism evidence="2 3">
    <name type="scientific">Rugosimonospora acidiphila</name>
    <dbReference type="NCBI Taxonomy" id="556531"/>
    <lineage>
        <taxon>Bacteria</taxon>
        <taxon>Bacillati</taxon>
        <taxon>Actinomycetota</taxon>
        <taxon>Actinomycetes</taxon>
        <taxon>Micromonosporales</taxon>
        <taxon>Micromonosporaceae</taxon>
        <taxon>Rugosimonospora</taxon>
    </lineage>
</organism>
<protein>
    <submittedName>
        <fullName evidence="2">Transporter</fullName>
    </submittedName>
</protein>
<dbReference type="Proteomes" id="UP001501570">
    <property type="component" value="Unassembled WGS sequence"/>
</dbReference>
<evidence type="ECO:0000313" key="2">
    <source>
        <dbReference type="EMBL" id="GAA5193873.1"/>
    </source>
</evidence>
<name>A0ABP9SBQ2_9ACTN</name>
<feature type="transmembrane region" description="Helical" evidence="1">
    <location>
        <begin position="313"/>
        <end position="331"/>
    </location>
</feature>
<dbReference type="EMBL" id="BAABJQ010000020">
    <property type="protein sequence ID" value="GAA5193873.1"/>
    <property type="molecule type" value="Genomic_DNA"/>
</dbReference>
<feature type="transmembrane region" description="Helical" evidence="1">
    <location>
        <begin position="73"/>
        <end position="92"/>
    </location>
</feature>
<feature type="transmembrane region" description="Helical" evidence="1">
    <location>
        <begin position="161"/>
        <end position="181"/>
    </location>
</feature>
<keyword evidence="3" id="KW-1185">Reference proteome</keyword>
<reference evidence="3" key="1">
    <citation type="journal article" date="2019" name="Int. J. Syst. Evol. Microbiol.">
        <title>The Global Catalogue of Microorganisms (GCM) 10K type strain sequencing project: providing services to taxonomists for standard genome sequencing and annotation.</title>
        <authorList>
            <consortium name="The Broad Institute Genomics Platform"/>
            <consortium name="The Broad Institute Genome Sequencing Center for Infectious Disease"/>
            <person name="Wu L."/>
            <person name="Ma J."/>
        </authorList>
    </citation>
    <scope>NUCLEOTIDE SEQUENCE [LARGE SCALE GENOMIC DNA]</scope>
    <source>
        <strain evidence="3">JCM 18304</strain>
    </source>
</reference>
<dbReference type="RefSeq" id="WP_345634710.1">
    <property type="nucleotide sequence ID" value="NZ_BAABJQ010000020.1"/>
</dbReference>
<comment type="caution">
    <text evidence="2">The sequence shown here is derived from an EMBL/GenBank/DDBJ whole genome shotgun (WGS) entry which is preliminary data.</text>
</comment>
<keyword evidence="1" id="KW-0812">Transmembrane</keyword>
<accession>A0ABP9SBQ2</accession>
<gene>
    <name evidence="2" type="ORF">GCM10023322_56850</name>
</gene>
<feature type="transmembrane region" description="Helical" evidence="1">
    <location>
        <begin position="188"/>
        <end position="206"/>
    </location>
</feature>
<evidence type="ECO:0000313" key="3">
    <source>
        <dbReference type="Proteomes" id="UP001501570"/>
    </source>
</evidence>
<evidence type="ECO:0000256" key="1">
    <source>
        <dbReference type="SAM" id="Phobius"/>
    </source>
</evidence>
<keyword evidence="1" id="KW-0472">Membrane</keyword>
<feature type="transmembrane region" description="Helical" evidence="1">
    <location>
        <begin position="12"/>
        <end position="31"/>
    </location>
</feature>
<proteinExistence type="predicted"/>
<feature type="transmembrane region" description="Helical" evidence="1">
    <location>
        <begin position="113"/>
        <end position="141"/>
    </location>
</feature>
<sequence length="336" mass="36690">MIWLTWRQFRVQFVAALVVLAALAGYLVVLGRSIRHSYNSDILGCVAANGCSLSQVEARFVQDYAGPVRVSGVLLMVVPAIIGLFWATPMITRELETDTHRLVWNQSVTRTRWLAVKLTLVGLFGVAATGAASLGLTWAASRFDQVEGNRFLAIDFASRNLTPLGYAAFAFALGIAVGLLVRRTVPAMAITLAVIAVVQFAIPIAARPHLRAPVTASVPYTSAVPDDRGGFLKIPGPGRPVEIEGYTIPGALMLTSSAALLDSAGRQVVSDQLRQCLLRDPRKTQDCVARLNLHFRVSYQPANRYWSFQMLEFGGFVVLAVLLVGVSLWWIRRIRG</sequence>